<organism evidence="6 7">
    <name type="scientific">Microlunatus panaciterrae</name>
    <dbReference type="NCBI Taxonomy" id="400768"/>
    <lineage>
        <taxon>Bacteria</taxon>
        <taxon>Bacillati</taxon>
        <taxon>Actinomycetota</taxon>
        <taxon>Actinomycetes</taxon>
        <taxon>Propionibacteriales</taxon>
        <taxon>Propionibacteriaceae</taxon>
        <taxon>Microlunatus</taxon>
    </lineage>
</organism>
<dbReference type="InterPro" id="IPR016143">
    <property type="entry name" value="Citrate_synth-like_sm_a-sub"/>
</dbReference>
<dbReference type="PANTHER" id="PTHR11739:SF4">
    <property type="entry name" value="CITRATE SYNTHASE, PEROXISOMAL"/>
    <property type="match status" value="1"/>
</dbReference>
<keyword evidence="7" id="KW-1185">Reference proteome</keyword>
<dbReference type="EMBL" id="JAFBCF010000001">
    <property type="protein sequence ID" value="MBM7798197.1"/>
    <property type="molecule type" value="Genomic_DNA"/>
</dbReference>
<proteinExistence type="inferred from homology"/>
<evidence type="ECO:0000256" key="4">
    <source>
        <dbReference type="ARBA" id="ARBA00022679"/>
    </source>
</evidence>
<dbReference type="EC" id="2.3.3.16" evidence="3"/>
<gene>
    <name evidence="6" type="ORF">JOE57_001118</name>
</gene>
<evidence type="ECO:0000256" key="2">
    <source>
        <dbReference type="ARBA" id="ARBA00010566"/>
    </source>
</evidence>
<dbReference type="SUPFAM" id="SSF48256">
    <property type="entry name" value="Citrate synthase"/>
    <property type="match status" value="1"/>
</dbReference>
<name>A0ABS2RGV2_9ACTN</name>
<sequence length="420" mass="44553">MVGERPVSNGEGSFLSTAQAARRLGVKEETVYAYVSRGLLRSTRVPGVRGSLFPVGEVEALVSRDGTRRAVSGAVERIRTSITLQEKGSLYYRGRDATELAALPFEQVAQWLWTSELSGPMAFAAVPDVVRRAAEATRLLPDDARLIVCIRLIVDVAGACDPLRFDLTPRSVTRSSAALLGTLAAAVAEGLGISAPGEDGRLAERLWPSLRPGKTAAADPAQVELLNSALVLLADHDLAVSTLAARVAASARADLYAVLSAGLGAIDGPFHGGATSRAFRFMTEALASPADALGVRFRDGVAVPGFGHLLYAGPDPRADYLLDRLRRLDDPAAQRATAAADLVIDQLAERQDLHPNTDFALAVLGHGLGLRPDAGEAIFAIARMAGWTAHALEEYQEPELRFRVPGVYVGSRPGPVSRPD</sequence>
<dbReference type="InterPro" id="IPR041657">
    <property type="entry name" value="HTH_17"/>
</dbReference>
<evidence type="ECO:0000256" key="1">
    <source>
        <dbReference type="ARBA" id="ARBA00005163"/>
    </source>
</evidence>
<dbReference type="Gene3D" id="1.10.580.10">
    <property type="entry name" value="Citrate Synthase, domain 1"/>
    <property type="match status" value="1"/>
</dbReference>
<protein>
    <recommendedName>
        <fullName evidence="3">citrate synthase (unknown stereospecificity)</fullName>
        <ecNumber evidence="3">2.3.3.16</ecNumber>
    </recommendedName>
</protein>
<dbReference type="InterPro" id="IPR036969">
    <property type="entry name" value="Citrate_synthase_sf"/>
</dbReference>
<evidence type="ECO:0000313" key="6">
    <source>
        <dbReference type="EMBL" id="MBM7798197.1"/>
    </source>
</evidence>
<comment type="pathway">
    <text evidence="1">Carbohydrate metabolism; tricarboxylic acid cycle.</text>
</comment>
<reference evidence="6 7" key="1">
    <citation type="submission" date="2021-01" db="EMBL/GenBank/DDBJ databases">
        <title>Sequencing the genomes of 1000 actinobacteria strains.</title>
        <authorList>
            <person name="Klenk H.-P."/>
        </authorList>
    </citation>
    <scope>NUCLEOTIDE SEQUENCE [LARGE SCALE GENOMIC DNA]</scope>
    <source>
        <strain evidence="6 7">DSM 18662</strain>
    </source>
</reference>
<accession>A0ABS2RGV2</accession>
<dbReference type="RefSeq" id="WP_204916774.1">
    <property type="nucleotide sequence ID" value="NZ_BAAAQP010000011.1"/>
</dbReference>
<dbReference type="InterPro" id="IPR010093">
    <property type="entry name" value="SinI_DNA-bd"/>
</dbReference>
<dbReference type="PRINTS" id="PR00143">
    <property type="entry name" value="CITRTSNTHASE"/>
</dbReference>
<feature type="domain" description="Helix-turn-helix" evidence="5">
    <location>
        <begin position="14"/>
        <end position="62"/>
    </location>
</feature>
<keyword evidence="4 6" id="KW-0808">Transferase</keyword>
<dbReference type="GO" id="GO:0036440">
    <property type="term" value="F:citrate synthase activity"/>
    <property type="evidence" value="ECO:0007669"/>
    <property type="project" value="UniProtKB-EC"/>
</dbReference>
<comment type="similarity">
    <text evidence="2">Belongs to the citrate synthase family.</text>
</comment>
<comment type="caution">
    <text evidence="6">The sequence shown here is derived from an EMBL/GenBank/DDBJ whole genome shotgun (WGS) entry which is preliminary data.</text>
</comment>
<keyword evidence="6" id="KW-0012">Acyltransferase</keyword>
<evidence type="ECO:0000256" key="3">
    <source>
        <dbReference type="ARBA" id="ARBA00012972"/>
    </source>
</evidence>
<dbReference type="Pfam" id="PF00285">
    <property type="entry name" value="Citrate_synt"/>
    <property type="match status" value="1"/>
</dbReference>
<dbReference type="NCBIfam" id="TIGR01764">
    <property type="entry name" value="excise"/>
    <property type="match status" value="1"/>
</dbReference>
<dbReference type="Gene3D" id="1.10.230.10">
    <property type="entry name" value="Cytochrome P450-Terp, domain 2"/>
    <property type="match status" value="1"/>
</dbReference>
<dbReference type="PANTHER" id="PTHR11739">
    <property type="entry name" value="CITRATE SYNTHASE"/>
    <property type="match status" value="1"/>
</dbReference>
<evidence type="ECO:0000313" key="7">
    <source>
        <dbReference type="Proteomes" id="UP000704762"/>
    </source>
</evidence>
<dbReference type="InterPro" id="IPR002020">
    <property type="entry name" value="Citrate_synthase"/>
</dbReference>
<dbReference type="InterPro" id="IPR016142">
    <property type="entry name" value="Citrate_synth-like_lrg_a-sub"/>
</dbReference>
<dbReference type="Proteomes" id="UP000704762">
    <property type="component" value="Unassembled WGS sequence"/>
</dbReference>
<evidence type="ECO:0000259" key="5">
    <source>
        <dbReference type="Pfam" id="PF12728"/>
    </source>
</evidence>
<dbReference type="Pfam" id="PF12728">
    <property type="entry name" value="HTH_17"/>
    <property type="match status" value="1"/>
</dbReference>